<feature type="compositionally biased region" description="Polar residues" evidence="1">
    <location>
        <begin position="195"/>
        <end position="207"/>
    </location>
</feature>
<dbReference type="OrthoDB" id="5226586at2759"/>
<accession>A0A0B4ENL1</accession>
<dbReference type="EMBL" id="AZNF01000023">
    <property type="protein sequence ID" value="KID59843.1"/>
    <property type="molecule type" value="Genomic_DNA"/>
</dbReference>
<dbReference type="VEuPathDB" id="FungiDB:MAN_10295"/>
<comment type="caution">
    <text evidence="2">The sequence shown here is derived from an EMBL/GenBank/DDBJ whole genome shotgun (WGS) entry which is preliminary data.</text>
</comment>
<sequence>MGSTVCQDVDLPIAAASPSGEQQKDDASATSSSSSPERQSCSAQSPASVSTDHKSTHSRCSRSTSNRENNQSCSRTLFSSRSRAIFHPRSHEEIYAEQAYLSLTLHAHIAQHCDLMNRYSLTEAETFQGESRKCKRRARKELGLLRGQLIHAAEQEQIIFARLGELFVEAKSRESRNVAQNQHLQGFRGLRRYSHPQNQQEMRRSMSSLNGATPAFIPQKDLFSHPEYDEDVASTADTGKDDREVSENSMGELLEPDDEEFKEQRLLLRRLSGDDYTSLLKKDRRLSLPTSLGLT</sequence>
<reference evidence="2 3" key="1">
    <citation type="journal article" date="2014" name="Proc. Natl. Acad. Sci. U.S.A.">
        <title>Trajectory and genomic determinants of fungal-pathogen speciation and host adaptation.</title>
        <authorList>
            <person name="Hu X."/>
            <person name="Xiao G."/>
            <person name="Zheng P."/>
            <person name="Shang Y."/>
            <person name="Su Y."/>
            <person name="Zhang X."/>
            <person name="Liu X."/>
            <person name="Zhan S."/>
            <person name="St Leger R.J."/>
            <person name="Wang C."/>
        </authorList>
    </citation>
    <scope>NUCLEOTIDE SEQUENCE [LARGE SCALE GENOMIC DNA]</scope>
    <source>
        <strain evidence="2 3">ARSEF 549</strain>
    </source>
</reference>
<keyword evidence="3" id="KW-1185">Reference proteome</keyword>
<feature type="compositionally biased region" description="Polar residues" evidence="1">
    <location>
        <begin position="61"/>
        <end position="75"/>
    </location>
</feature>
<name>A0A0B4ENL1_METAF</name>
<evidence type="ECO:0000256" key="1">
    <source>
        <dbReference type="SAM" id="MobiDB-lite"/>
    </source>
</evidence>
<protein>
    <submittedName>
        <fullName evidence="2">Uncharacterized protein</fullName>
    </submittedName>
</protein>
<organism evidence="2 3">
    <name type="scientific">Metarhizium anisopliae (strain ARSEF 549)</name>
    <dbReference type="NCBI Taxonomy" id="3151832"/>
    <lineage>
        <taxon>Eukaryota</taxon>
        <taxon>Fungi</taxon>
        <taxon>Dikarya</taxon>
        <taxon>Ascomycota</taxon>
        <taxon>Pezizomycotina</taxon>
        <taxon>Sordariomycetes</taxon>
        <taxon>Hypocreomycetidae</taxon>
        <taxon>Hypocreales</taxon>
        <taxon>Clavicipitaceae</taxon>
        <taxon>Metarhizium</taxon>
    </lineage>
</organism>
<evidence type="ECO:0000313" key="2">
    <source>
        <dbReference type="EMBL" id="KID59843.1"/>
    </source>
</evidence>
<proteinExistence type="predicted"/>
<feature type="compositionally biased region" description="Low complexity" evidence="1">
    <location>
        <begin position="28"/>
        <end position="45"/>
    </location>
</feature>
<gene>
    <name evidence="2" type="ORF">MAN_10295</name>
</gene>
<feature type="region of interest" description="Disordered" evidence="1">
    <location>
        <begin position="1"/>
        <end position="75"/>
    </location>
</feature>
<feature type="non-terminal residue" evidence="2">
    <location>
        <position position="1"/>
    </location>
</feature>
<evidence type="ECO:0000313" key="3">
    <source>
        <dbReference type="Proteomes" id="UP000031186"/>
    </source>
</evidence>
<feature type="region of interest" description="Disordered" evidence="1">
    <location>
        <begin position="187"/>
        <end position="207"/>
    </location>
</feature>
<dbReference type="HOGENOM" id="CLU_943600_0_0_1"/>
<dbReference type="AlphaFoldDB" id="A0A0B4ENL1"/>
<feature type="region of interest" description="Disordered" evidence="1">
    <location>
        <begin position="221"/>
        <end position="259"/>
    </location>
</feature>
<dbReference type="Proteomes" id="UP000031186">
    <property type="component" value="Unassembled WGS sequence"/>
</dbReference>